<dbReference type="EMBL" id="JAEKNR010000234">
    <property type="protein sequence ID" value="MBJ7601129.1"/>
    <property type="molecule type" value="Genomic_DNA"/>
</dbReference>
<feature type="domain" description="Malonyl-CoA:ACP transacylase (MAT)" evidence="6">
    <location>
        <begin position="7"/>
        <end position="299"/>
    </location>
</feature>
<dbReference type="Gene3D" id="3.30.70.250">
    <property type="entry name" value="Malonyl-CoA ACP transacylase, ACP-binding"/>
    <property type="match status" value="1"/>
</dbReference>
<dbReference type="EC" id="2.3.1.39" evidence="4"/>
<evidence type="ECO:0000256" key="5">
    <source>
        <dbReference type="PIRSR" id="PIRSR000446-1"/>
    </source>
</evidence>
<comment type="catalytic activity">
    <reaction evidence="3 4">
        <text>holo-[ACP] + malonyl-CoA = malonyl-[ACP] + CoA</text>
        <dbReference type="Rhea" id="RHEA:41792"/>
        <dbReference type="Rhea" id="RHEA-COMP:9623"/>
        <dbReference type="Rhea" id="RHEA-COMP:9685"/>
        <dbReference type="ChEBI" id="CHEBI:57287"/>
        <dbReference type="ChEBI" id="CHEBI:57384"/>
        <dbReference type="ChEBI" id="CHEBI:64479"/>
        <dbReference type="ChEBI" id="CHEBI:78449"/>
        <dbReference type="EC" id="2.3.1.39"/>
    </reaction>
</comment>
<evidence type="ECO:0000256" key="4">
    <source>
        <dbReference type="PIRNR" id="PIRNR000446"/>
    </source>
</evidence>
<dbReference type="PANTHER" id="PTHR42681">
    <property type="entry name" value="MALONYL-COA-ACYL CARRIER PROTEIN TRANSACYLASE, MITOCHONDRIAL"/>
    <property type="match status" value="1"/>
</dbReference>
<dbReference type="RefSeq" id="WP_338205223.1">
    <property type="nucleotide sequence ID" value="NZ_JAEKNR010000234.1"/>
</dbReference>
<sequence length="304" mass="31723">MSGIAFLFPGQGSQQAGMGVELLEDPEIRELAGECSEAADVDLVRLLTAADEDELRLTTNAQPALLFVGVALTRLLARRGFSPSAVAGHSVGEYTALCVAGSLSPQEAVKAVVERGRAMAQAAPPGTSSMAAVLGLEPDAVEAALIGVPDVWPANYNTPTQTVIAGTMLGLERATERLRDAGARRVVPLNVAAAFHTPLMEPAGAALRSTLDLLEWRPHTVPVVANLTAAPYEDASAISAGLERQLSSPVRWADSVRRLSSLGCDAFWELGPKRALTGMMNELAPDASSKAIATPGAVEQLQPA</sequence>
<reference evidence="7" key="1">
    <citation type="submission" date="2020-10" db="EMBL/GenBank/DDBJ databases">
        <title>Ca. Dormibacterota MAGs.</title>
        <authorList>
            <person name="Montgomery K."/>
        </authorList>
    </citation>
    <scope>NUCLEOTIDE SEQUENCE [LARGE SCALE GENOMIC DNA]</scope>
    <source>
        <strain evidence="7">SC8812_S17_10</strain>
    </source>
</reference>
<dbReference type="InterPro" id="IPR001227">
    <property type="entry name" value="Ac_transferase_dom_sf"/>
</dbReference>
<feature type="active site" evidence="5">
    <location>
        <position position="90"/>
    </location>
</feature>
<evidence type="ECO:0000259" key="6">
    <source>
        <dbReference type="SMART" id="SM00827"/>
    </source>
</evidence>
<dbReference type="InterPro" id="IPR016035">
    <property type="entry name" value="Acyl_Trfase/lysoPLipase"/>
</dbReference>
<dbReference type="NCBIfam" id="TIGR00128">
    <property type="entry name" value="fabD"/>
    <property type="match status" value="1"/>
</dbReference>
<name>A0A934NBQ4_9BACT</name>
<dbReference type="PANTHER" id="PTHR42681:SF1">
    <property type="entry name" value="MALONYL-COA-ACYL CARRIER PROTEIN TRANSACYLASE, MITOCHONDRIAL"/>
    <property type="match status" value="1"/>
</dbReference>
<keyword evidence="2 4" id="KW-0012">Acyltransferase</keyword>
<dbReference type="SMART" id="SM00827">
    <property type="entry name" value="PKS_AT"/>
    <property type="match status" value="1"/>
</dbReference>
<evidence type="ECO:0000256" key="2">
    <source>
        <dbReference type="ARBA" id="ARBA00023315"/>
    </source>
</evidence>
<dbReference type="Proteomes" id="UP000612893">
    <property type="component" value="Unassembled WGS sequence"/>
</dbReference>
<evidence type="ECO:0000313" key="8">
    <source>
        <dbReference type="Proteomes" id="UP000612893"/>
    </source>
</evidence>
<evidence type="ECO:0000256" key="1">
    <source>
        <dbReference type="ARBA" id="ARBA00022679"/>
    </source>
</evidence>
<protein>
    <recommendedName>
        <fullName evidence="4">Malonyl CoA-acyl carrier protein transacylase</fullName>
        <ecNumber evidence="4">2.3.1.39</ecNumber>
    </recommendedName>
</protein>
<dbReference type="SUPFAM" id="SSF52151">
    <property type="entry name" value="FabD/lysophospholipase-like"/>
    <property type="match status" value="1"/>
</dbReference>
<feature type="active site" evidence="5">
    <location>
        <position position="196"/>
    </location>
</feature>
<keyword evidence="1 4" id="KW-0808">Transferase</keyword>
<accession>A0A934NBQ4</accession>
<dbReference type="GO" id="GO:0004314">
    <property type="term" value="F:[acyl-carrier-protein] S-malonyltransferase activity"/>
    <property type="evidence" value="ECO:0007669"/>
    <property type="project" value="UniProtKB-EC"/>
</dbReference>
<dbReference type="AlphaFoldDB" id="A0A934NBQ4"/>
<gene>
    <name evidence="7" type="primary">fabD</name>
    <name evidence="7" type="ORF">JF922_24030</name>
</gene>
<organism evidence="7 8">
    <name type="scientific">Candidatus Nephthysia bennettiae</name>
    <dbReference type="NCBI Taxonomy" id="3127016"/>
    <lineage>
        <taxon>Bacteria</taxon>
        <taxon>Bacillati</taxon>
        <taxon>Candidatus Dormiibacterota</taxon>
        <taxon>Candidatus Dormibacteria</taxon>
        <taxon>Candidatus Dormibacterales</taxon>
        <taxon>Candidatus Dormibacteraceae</taxon>
        <taxon>Candidatus Nephthysia</taxon>
    </lineage>
</organism>
<dbReference type="Pfam" id="PF00698">
    <property type="entry name" value="Acyl_transf_1"/>
    <property type="match status" value="1"/>
</dbReference>
<dbReference type="InterPro" id="IPR050858">
    <property type="entry name" value="Mal-CoA-ACP_Trans/PKS_FabD"/>
</dbReference>
<evidence type="ECO:0000256" key="3">
    <source>
        <dbReference type="ARBA" id="ARBA00048462"/>
    </source>
</evidence>
<dbReference type="Gene3D" id="3.40.366.10">
    <property type="entry name" value="Malonyl-Coenzyme A Acyl Carrier Protein, domain 2"/>
    <property type="match status" value="1"/>
</dbReference>
<dbReference type="PIRSF" id="PIRSF000446">
    <property type="entry name" value="Mct"/>
    <property type="match status" value="1"/>
</dbReference>
<evidence type="ECO:0000313" key="7">
    <source>
        <dbReference type="EMBL" id="MBJ7601129.1"/>
    </source>
</evidence>
<dbReference type="InterPro" id="IPR014043">
    <property type="entry name" value="Acyl_transferase_dom"/>
</dbReference>
<proteinExistence type="inferred from homology"/>
<keyword evidence="8" id="KW-1185">Reference proteome</keyword>
<dbReference type="InterPro" id="IPR016036">
    <property type="entry name" value="Malonyl_transacylase_ACP-bd"/>
</dbReference>
<dbReference type="InterPro" id="IPR004410">
    <property type="entry name" value="Malonyl_CoA-ACP_transAc_FabD"/>
</dbReference>
<comment type="similarity">
    <text evidence="4">Belongs to the fabD family.</text>
</comment>
<dbReference type="InterPro" id="IPR024925">
    <property type="entry name" value="Malonyl_CoA-ACP_transAc"/>
</dbReference>
<dbReference type="SUPFAM" id="SSF55048">
    <property type="entry name" value="Probable ACP-binding domain of malonyl-CoA ACP transacylase"/>
    <property type="match status" value="1"/>
</dbReference>
<comment type="caution">
    <text evidence="7">The sequence shown here is derived from an EMBL/GenBank/DDBJ whole genome shotgun (WGS) entry which is preliminary data.</text>
</comment>